<reference evidence="2 3" key="1">
    <citation type="submission" date="2015-05" db="EMBL/GenBank/DDBJ databases">
        <authorList>
            <person name="Goodhead I."/>
        </authorList>
    </citation>
    <scope>NUCLEOTIDE SEQUENCE [LARGE SCALE GENOMIC DNA]</scope>
    <source>
        <strain evidence="3">morsitans</strain>
    </source>
</reference>
<feature type="domain" description="ParE-like toxin" evidence="1">
    <location>
        <begin position="8"/>
        <end position="64"/>
    </location>
</feature>
<evidence type="ECO:0000313" key="3">
    <source>
        <dbReference type="Proteomes" id="UP000245838"/>
    </source>
</evidence>
<dbReference type="InterPro" id="IPR056925">
    <property type="entry name" value="ParE-like"/>
</dbReference>
<protein>
    <recommendedName>
        <fullName evidence="1">ParE-like toxin domain-containing protein</fullName>
    </recommendedName>
</protein>
<organism evidence="2 3">
    <name type="scientific">Sodalis glossinidius (strain morsitans)</name>
    <dbReference type="NCBI Taxonomy" id="343509"/>
    <lineage>
        <taxon>Bacteria</taxon>
        <taxon>Pseudomonadati</taxon>
        <taxon>Pseudomonadota</taxon>
        <taxon>Gammaproteobacteria</taxon>
        <taxon>Enterobacterales</taxon>
        <taxon>Bruguierivoracaceae</taxon>
        <taxon>Sodalis</taxon>
    </lineage>
</organism>
<evidence type="ECO:0000313" key="2">
    <source>
        <dbReference type="EMBL" id="CRL45202.1"/>
    </source>
</evidence>
<accession>A0A193QJ50</accession>
<dbReference type="Pfam" id="PF24732">
    <property type="entry name" value="ParE_like"/>
    <property type="match status" value="1"/>
</dbReference>
<gene>
    <name evidence="2" type="ORF">SGGMMB4_02759</name>
</gene>
<dbReference type="Proteomes" id="UP000245838">
    <property type="component" value="Chromosome sggmmb4_Chromosome"/>
</dbReference>
<name>A0A193QJ50_SODGM</name>
<proteinExistence type="predicted"/>
<sequence length="69" mass="8243">MKPKIPERIKKKATQLEYLYREGLAYAIRIQRTGYLSMRLCLCWRMLSKDNGQSWKTMSHATYNTKITQ</sequence>
<dbReference type="AlphaFoldDB" id="A0A193QJ50"/>
<dbReference type="EMBL" id="LN854557">
    <property type="protein sequence ID" value="CRL45202.1"/>
    <property type="molecule type" value="Genomic_DNA"/>
</dbReference>
<dbReference type="RefSeq" id="WP_083764736.1">
    <property type="nucleotide sequence ID" value="NC_007712.1"/>
</dbReference>
<evidence type="ECO:0000259" key="1">
    <source>
        <dbReference type="Pfam" id="PF24732"/>
    </source>
</evidence>